<proteinExistence type="predicted"/>
<dbReference type="Proteomes" id="UP001153636">
    <property type="component" value="Chromosome 12"/>
</dbReference>
<reference evidence="1" key="1">
    <citation type="submission" date="2022-01" db="EMBL/GenBank/DDBJ databases">
        <authorList>
            <person name="King R."/>
        </authorList>
    </citation>
    <scope>NUCLEOTIDE SEQUENCE</scope>
</reference>
<evidence type="ECO:0000313" key="1">
    <source>
        <dbReference type="EMBL" id="CAH1102141.1"/>
    </source>
</evidence>
<dbReference type="AlphaFoldDB" id="A0A9P0G8T1"/>
<gene>
    <name evidence="1" type="ORF">PSYICH_LOCUS3264</name>
</gene>
<name>A0A9P0G8T1_9CUCU</name>
<evidence type="ECO:0008006" key="3">
    <source>
        <dbReference type="Google" id="ProtNLM"/>
    </source>
</evidence>
<accession>A0A9P0G8T1</accession>
<organism evidence="1 2">
    <name type="scientific">Psylliodes chrysocephalus</name>
    <dbReference type="NCBI Taxonomy" id="3402493"/>
    <lineage>
        <taxon>Eukaryota</taxon>
        <taxon>Metazoa</taxon>
        <taxon>Ecdysozoa</taxon>
        <taxon>Arthropoda</taxon>
        <taxon>Hexapoda</taxon>
        <taxon>Insecta</taxon>
        <taxon>Pterygota</taxon>
        <taxon>Neoptera</taxon>
        <taxon>Endopterygota</taxon>
        <taxon>Coleoptera</taxon>
        <taxon>Polyphaga</taxon>
        <taxon>Cucujiformia</taxon>
        <taxon>Chrysomeloidea</taxon>
        <taxon>Chrysomelidae</taxon>
        <taxon>Galerucinae</taxon>
        <taxon>Alticini</taxon>
        <taxon>Psylliodes</taxon>
    </lineage>
</organism>
<evidence type="ECO:0000313" key="2">
    <source>
        <dbReference type="Proteomes" id="UP001153636"/>
    </source>
</evidence>
<keyword evidence="2" id="KW-1185">Reference proteome</keyword>
<dbReference type="OrthoDB" id="6776169at2759"/>
<protein>
    <recommendedName>
        <fullName evidence="3">Nucleic-acid-binding protein from transposon X-element</fullName>
    </recommendedName>
</protein>
<sequence length="234" mass="26998">MPHHTYTSRDDKTHAFVLRGLDKGTKISDIEDNLVEEHEIKARAIYTMKTKDRPLFLVVTDPGITLEYLNKNTRRVLYTRVMWELRKSTKLIIQCHNCQQWGQATANCGLPPRCLKCAGVHHTQTCTKTMDTPARCANCGGDHTANYPKCENYVSKLKRLMEKRPKLNTKYLLTPSPVLTNGRPEGKYQITRKTFQHCKSEGNVKILQKHDIPPEIWNYLNKLPPADPWTISWP</sequence>
<dbReference type="EMBL" id="OV651824">
    <property type="protein sequence ID" value="CAH1102141.1"/>
    <property type="molecule type" value="Genomic_DNA"/>
</dbReference>